<dbReference type="Gene3D" id="1.10.1040.10">
    <property type="entry name" value="N-(1-d-carboxylethyl)-l-norvaline Dehydrogenase, domain 2"/>
    <property type="match status" value="1"/>
</dbReference>
<evidence type="ECO:0000256" key="3">
    <source>
        <dbReference type="ARBA" id="ARBA00023002"/>
    </source>
</evidence>
<dbReference type="NCBIfam" id="TIGR00745">
    <property type="entry name" value="apbA_panE"/>
    <property type="match status" value="1"/>
</dbReference>
<keyword evidence="3 4" id="KW-0560">Oxidoreductase</keyword>
<dbReference type="InterPro" id="IPR013328">
    <property type="entry name" value="6PGD_dom2"/>
</dbReference>
<dbReference type="EMBL" id="JBIACK010000001">
    <property type="protein sequence ID" value="MFE8699444.1"/>
    <property type="molecule type" value="Genomic_DNA"/>
</dbReference>
<dbReference type="InterPro" id="IPR008927">
    <property type="entry name" value="6-PGluconate_DH-like_C_sf"/>
</dbReference>
<dbReference type="RefSeq" id="WP_389357650.1">
    <property type="nucleotide sequence ID" value="NZ_JBIACK010000001.1"/>
</dbReference>
<dbReference type="PANTHER" id="PTHR21708">
    <property type="entry name" value="PROBABLE 2-DEHYDROPANTOATE 2-REDUCTASE"/>
    <property type="match status" value="1"/>
</dbReference>
<dbReference type="InterPro" id="IPR013752">
    <property type="entry name" value="KPA_reductase"/>
</dbReference>
<dbReference type="SUPFAM" id="SSF48179">
    <property type="entry name" value="6-phosphogluconate dehydrogenase C-terminal domain-like"/>
    <property type="match status" value="1"/>
</dbReference>
<dbReference type="EC" id="1.1.1.169" evidence="4"/>
<organism evidence="7 8">
    <name type="scientific">Cytobacillus spartinae</name>
    <dbReference type="NCBI Taxonomy" id="3299023"/>
    <lineage>
        <taxon>Bacteria</taxon>
        <taxon>Bacillati</taxon>
        <taxon>Bacillota</taxon>
        <taxon>Bacilli</taxon>
        <taxon>Bacillales</taxon>
        <taxon>Bacillaceae</taxon>
        <taxon>Cytobacillus</taxon>
    </lineage>
</organism>
<evidence type="ECO:0000256" key="2">
    <source>
        <dbReference type="ARBA" id="ARBA00022857"/>
    </source>
</evidence>
<feature type="domain" description="Ketopantoate reductase C-terminal" evidence="6">
    <location>
        <begin position="176"/>
        <end position="297"/>
    </location>
</feature>
<evidence type="ECO:0000259" key="6">
    <source>
        <dbReference type="Pfam" id="PF08546"/>
    </source>
</evidence>
<sequence length="305" mass="33435">MKVTIVGAGSVGGFYGALLKRSGQDVTFIARGKHLEAMKENGLNVKSSSEQFSIDAEFSGDFEDLKDTDLIIFTVKSTDTTQTIQKIKPNISSNVKVLTLQNGVDNEEVLAHEFGVENVFAGAAYLSAKVDKPGSIVQLGKHALVIGGLHESQDEFVQQVANMFQDAGVTCFVSDEIMAKKWEKLLWNVTFNPLSAVTEATVGEILDDYELKGLAEHVLEEALTIAKRSKINVHDDIANRVFIDAGSVRGHQTSMLQDKLKGKPMEVESLCGFFVRRGRELGVDVPALSTIYSVLSFMDKKRCKE</sequence>
<dbReference type="Proteomes" id="UP001601059">
    <property type="component" value="Unassembled WGS sequence"/>
</dbReference>
<comment type="similarity">
    <text evidence="1 4">Belongs to the ketopantoate reductase family.</text>
</comment>
<gene>
    <name evidence="7" type="ORF">ACFYKX_02275</name>
</gene>
<keyword evidence="4" id="KW-0566">Pantothenate biosynthesis</keyword>
<protein>
    <recommendedName>
        <fullName evidence="4">2-dehydropantoate 2-reductase</fullName>
        <ecNumber evidence="4">1.1.1.169</ecNumber>
    </recommendedName>
    <alternativeName>
        <fullName evidence="4">Ketopantoate reductase</fullName>
    </alternativeName>
</protein>
<feature type="domain" description="Ketopantoate reductase N-terminal" evidence="5">
    <location>
        <begin position="3"/>
        <end position="148"/>
    </location>
</feature>
<reference evidence="7 8" key="1">
    <citation type="submission" date="2024-08" db="EMBL/GenBank/DDBJ databases">
        <title>Two novel Cytobacillus novel species.</title>
        <authorList>
            <person name="Liu G."/>
        </authorList>
    </citation>
    <scope>NUCLEOTIDE SEQUENCE [LARGE SCALE GENOMIC DNA]</scope>
    <source>
        <strain evidence="7 8">FJAT-54145</strain>
    </source>
</reference>
<comment type="function">
    <text evidence="4">Catalyzes the NADPH-dependent reduction of ketopantoate into pantoic acid.</text>
</comment>
<proteinExistence type="inferred from homology"/>
<evidence type="ECO:0000256" key="1">
    <source>
        <dbReference type="ARBA" id="ARBA00007870"/>
    </source>
</evidence>
<name>A0ABW6K6U1_9BACI</name>
<dbReference type="InterPro" id="IPR013332">
    <property type="entry name" value="KPR_N"/>
</dbReference>
<evidence type="ECO:0000256" key="4">
    <source>
        <dbReference type="RuleBase" id="RU362068"/>
    </source>
</evidence>
<dbReference type="Pfam" id="PF02558">
    <property type="entry name" value="ApbA"/>
    <property type="match status" value="1"/>
</dbReference>
<keyword evidence="8" id="KW-1185">Reference proteome</keyword>
<accession>A0ABW6K6U1</accession>
<dbReference type="InterPro" id="IPR003710">
    <property type="entry name" value="ApbA"/>
</dbReference>
<comment type="caution">
    <text evidence="7">The sequence shown here is derived from an EMBL/GenBank/DDBJ whole genome shotgun (WGS) entry which is preliminary data.</text>
</comment>
<dbReference type="Pfam" id="PF08546">
    <property type="entry name" value="ApbA_C"/>
    <property type="match status" value="1"/>
</dbReference>
<dbReference type="PANTHER" id="PTHR21708:SF26">
    <property type="entry name" value="2-DEHYDROPANTOATE 2-REDUCTASE"/>
    <property type="match status" value="1"/>
</dbReference>
<comment type="pathway">
    <text evidence="4">Cofactor biosynthesis; (R)-pantothenate biosynthesis; (R)-pantoate from 3-methyl-2-oxobutanoate: step 2/2.</text>
</comment>
<dbReference type="Gene3D" id="3.40.50.720">
    <property type="entry name" value="NAD(P)-binding Rossmann-like Domain"/>
    <property type="match status" value="1"/>
</dbReference>
<evidence type="ECO:0000313" key="8">
    <source>
        <dbReference type="Proteomes" id="UP001601059"/>
    </source>
</evidence>
<dbReference type="SUPFAM" id="SSF51735">
    <property type="entry name" value="NAD(P)-binding Rossmann-fold domains"/>
    <property type="match status" value="1"/>
</dbReference>
<dbReference type="InterPro" id="IPR051402">
    <property type="entry name" value="KPR-Related"/>
</dbReference>
<keyword evidence="2 4" id="KW-0521">NADP</keyword>
<evidence type="ECO:0000259" key="5">
    <source>
        <dbReference type="Pfam" id="PF02558"/>
    </source>
</evidence>
<comment type="catalytic activity">
    <reaction evidence="4">
        <text>(R)-pantoate + NADP(+) = 2-dehydropantoate + NADPH + H(+)</text>
        <dbReference type="Rhea" id="RHEA:16233"/>
        <dbReference type="ChEBI" id="CHEBI:11561"/>
        <dbReference type="ChEBI" id="CHEBI:15378"/>
        <dbReference type="ChEBI" id="CHEBI:15980"/>
        <dbReference type="ChEBI" id="CHEBI:57783"/>
        <dbReference type="ChEBI" id="CHEBI:58349"/>
        <dbReference type="EC" id="1.1.1.169"/>
    </reaction>
</comment>
<dbReference type="InterPro" id="IPR036291">
    <property type="entry name" value="NAD(P)-bd_dom_sf"/>
</dbReference>
<evidence type="ECO:0000313" key="7">
    <source>
        <dbReference type="EMBL" id="MFE8699444.1"/>
    </source>
</evidence>